<keyword evidence="2" id="KW-1185">Reference proteome</keyword>
<sequence>MHRQLFIDEYDNVVAFLIKAEFNIDEERYVAIAPVDDPGSKTYIYKIEVDPYGSESITMPERSELYDAFKAYEKVKNDALQ</sequence>
<evidence type="ECO:0000313" key="1">
    <source>
        <dbReference type="EMBL" id="SMB82966.1"/>
    </source>
</evidence>
<protein>
    <recommendedName>
        <fullName evidence="3">DUF1292 domain-containing protein</fullName>
    </recommendedName>
</protein>
<evidence type="ECO:0000313" key="2">
    <source>
        <dbReference type="Proteomes" id="UP000192368"/>
    </source>
</evidence>
<accession>A0A1W1UPH6</accession>
<dbReference type="Proteomes" id="UP000192368">
    <property type="component" value="Unassembled WGS sequence"/>
</dbReference>
<organism evidence="1 2">
    <name type="scientific">Peptoniphilus asaccharolyticus DSM 20463</name>
    <dbReference type="NCBI Taxonomy" id="573058"/>
    <lineage>
        <taxon>Bacteria</taxon>
        <taxon>Bacillati</taxon>
        <taxon>Bacillota</taxon>
        <taxon>Tissierellia</taxon>
        <taxon>Tissierellales</taxon>
        <taxon>Peptoniphilaceae</taxon>
        <taxon>Peptoniphilus</taxon>
    </lineage>
</organism>
<dbReference type="RefSeq" id="WP_084230188.1">
    <property type="nucleotide sequence ID" value="NZ_FWWR01000009.1"/>
</dbReference>
<name>A0A1W1UPH6_PEPAS</name>
<dbReference type="OrthoDB" id="9811971at2"/>
<evidence type="ECO:0008006" key="3">
    <source>
        <dbReference type="Google" id="ProtNLM"/>
    </source>
</evidence>
<dbReference type="AlphaFoldDB" id="A0A1W1UPH6"/>
<gene>
    <name evidence="1" type="ORF">SAMN00017477_0514</name>
</gene>
<proteinExistence type="predicted"/>
<dbReference type="STRING" id="573058.SAMN00017477_0514"/>
<reference evidence="2" key="1">
    <citation type="submission" date="2017-04" db="EMBL/GenBank/DDBJ databases">
        <authorList>
            <person name="Varghese N."/>
            <person name="Submissions S."/>
        </authorList>
    </citation>
    <scope>NUCLEOTIDE SEQUENCE [LARGE SCALE GENOMIC DNA]</scope>
    <source>
        <strain evidence="2">DSM 20463</strain>
    </source>
</reference>
<dbReference type="EMBL" id="FWWR01000009">
    <property type="protein sequence ID" value="SMB82966.1"/>
    <property type="molecule type" value="Genomic_DNA"/>
</dbReference>